<dbReference type="InterPro" id="IPR036589">
    <property type="entry name" value="HCY_dom_sf"/>
</dbReference>
<dbReference type="WBParaSite" id="nRc.2.0.1.t13104-RA">
    <property type="protein sequence ID" value="nRc.2.0.1.t13104-RA"/>
    <property type="gene ID" value="nRc.2.0.1.g13104"/>
</dbReference>
<dbReference type="PROSITE" id="PS50970">
    <property type="entry name" value="HCY"/>
    <property type="match status" value="1"/>
</dbReference>
<evidence type="ECO:0000256" key="2">
    <source>
        <dbReference type="ARBA" id="ARBA00022679"/>
    </source>
</evidence>
<keyword evidence="3" id="KW-0479">Metal-binding</keyword>
<keyword evidence="2" id="KW-0808">Transferase</keyword>
<evidence type="ECO:0000256" key="5">
    <source>
        <dbReference type="ARBA" id="ARBA00034478"/>
    </source>
</evidence>
<dbReference type="GO" id="GO:0032259">
    <property type="term" value="P:methylation"/>
    <property type="evidence" value="ECO:0007669"/>
    <property type="project" value="UniProtKB-KW"/>
</dbReference>
<dbReference type="GO" id="GO:0008898">
    <property type="term" value="F:S-adenosylmethionine-homocysteine S-methyltransferase activity"/>
    <property type="evidence" value="ECO:0007669"/>
    <property type="project" value="TreeGrafter"/>
</dbReference>
<dbReference type="GO" id="GO:0033528">
    <property type="term" value="P:S-methylmethionine cycle"/>
    <property type="evidence" value="ECO:0007669"/>
    <property type="project" value="TreeGrafter"/>
</dbReference>
<organism evidence="8 9">
    <name type="scientific">Romanomermis culicivorax</name>
    <name type="common">Nematode worm</name>
    <dbReference type="NCBI Taxonomy" id="13658"/>
    <lineage>
        <taxon>Eukaryota</taxon>
        <taxon>Metazoa</taxon>
        <taxon>Ecdysozoa</taxon>
        <taxon>Nematoda</taxon>
        <taxon>Enoplea</taxon>
        <taxon>Dorylaimia</taxon>
        <taxon>Mermithida</taxon>
        <taxon>Mermithoidea</taxon>
        <taxon>Mermithidae</taxon>
        <taxon>Romanomermis</taxon>
    </lineage>
</organism>
<keyword evidence="4" id="KW-0862">Zinc</keyword>
<evidence type="ECO:0000313" key="8">
    <source>
        <dbReference type="Proteomes" id="UP000887565"/>
    </source>
</evidence>
<reference evidence="9" key="1">
    <citation type="submission" date="2022-11" db="UniProtKB">
        <authorList>
            <consortium name="WormBaseParasite"/>
        </authorList>
    </citation>
    <scope>IDENTIFICATION</scope>
</reference>
<dbReference type="Gene3D" id="3.20.20.330">
    <property type="entry name" value="Homocysteine-binding-like domain"/>
    <property type="match status" value="1"/>
</dbReference>
<dbReference type="PANTHER" id="PTHR46015:SF1">
    <property type="entry name" value="HOMOCYSTEINE S-METHYLTRANSFERASE-LIKE ISOFORM 1"/>
    <property type="match status" value="1"/>
</dbReference>
<protein>
    <submittedName>
        <fullName evidence="9">Hcy-binding domain-containing protein</fullName>
    </submittedName>
</protein>
<feature type="domain" description="Hcy-binding" evidence="7">
    <location>
        <begin position="1"/>
        <end position="251"/>
    </location>
</feature>
<dbReference type="Pfam" id="PF02574">
    <property type="entry name" value="S-methyl_trans"/>
    <property type="match status" value="1"/>
</dbReference>
<proteinExistence type="predicted"/>
<keyword evidence="1" id="KW-0489">Methyltransferase</keyword>
<comment type="pathway">
    <text evidence="5">Amino-acid biosynthesis; L-methionine biosynthesis via de novo pathway.</text>
</comment>
<dbReference type="PANTHER" id="PTHR46015">
    <property type="entry name" value="ZGC:172121"/>
    <property type="match status" value="1"/>
</dbReference>
<evidence type="ECO:0000256" key="1">
    <source>
        <dbReference type="ARBA" id="ARBA00022603"/>
    </source>
</evidence>
<evidence type="ECO:0000313" key="9">
    <source>
        <dbReference type="WBParaSite" id="nRc.2.0.1.t13104-RA"/>
    </source>
</evidence>
<dbReference type="SUPFAM" id="SSF82282">
    <property type="entry name" value="Homocysteine S-methyltransferase"/>
    <property type="match status" value="1"/>
</dbReference>
<accession>A0A915IH20</accession>
<comment type="caution">
    <text evidence="6">Lacks conserved residue(s) required for the propagation of feature annotation.</text>
</comment>
<evidence type="ECO:0000256" key="3">
    <source>
        <dbReference type="ARBA" id="ARBA00022723"/>
    </source>
</evidence>
<dbReference type="AlphaFoldDB" id="A0A915IH20"/>
<evidence type="ECO:0000256" key="4">
    <source>
        <dbReference type="ARBA" id="ARBA00022833"/>
    </source>
</evidence>
<evidence type="ECO:0000256" key="6">
    <source>
        <dbReference type="PROSITE-ProRule" id="PRU00333"/>
    </source>
</evidence>
<name>A0A915IH20_ROMCU</name>
<dbReference type="Proteomes" id="UP000887565">
    <property type="component" value="Unplaced"/>
</dbReference>
<dbReference type="GO" id="GO:0009086">
    <property type="term" value="P:methionine biosynthetic process"/>
    <property type="evidence" value="ECO:0007669"/>
    <property type="project" value="TreeGrafter"/>
</dbReference>
<sequence>MIYDEIFGEIRVMDGGLGSLLSQMGHPIEFAPMPEIMQKTRRFLYSGATIIETCSYQAGLANLQEQLKISSGESKIYLKNSVALAQEAVADFMKDENPGYKIYIAGSIGSYGSNLHDRSEYTGSYIRKVDPTMLREYYEGQAAVLMEAGVDILVFETVPTLDDALIIAQLMISPKFKDFPFWISFYCKDNYSIGSNESFREVMKTLSRLDHVKVVGINCTDSRFIESLLKCDPVQKISVVNPKHRVQQTFE</sequence>
<keyword evidence="8" id="KW-1185">Reference proteome</keyword>
<dbReference type="InterPro" id="IPR051486">
    <property type="entry name" value="Hcy_S-methyltransferase"/>
</dbReference>
<evidence type="ECO:0000259" key="7">
    <source>
        <dbReference type="PROSITE" id="PS50970"/>
    </source>
</evidence>
<dbReference type="OMA" id="ARFIHTH"/>
<dbReference type="GO" id="GO:0046872">
    <property type="term" value="F:metal ion binding"/>
    <property type="evidence" value="ECO:0007669"/>
    <property type="project" value="UniProtKB-KW"/>
</dbReference>
<dbReference type="InterPro" id="IPR003726">
    <property type="entry name" value="HCY_dom"/>
</dbReference>